<dbReference type="InterPro" id="IPR052726">
    <property type="entry name" value="Phage_Baseplate_Hub"/>
</dbReference>
<accession>A0A7C4AK32</accession>
<dbReference type="SUPFAM" id="SSF69279">
    <property type="entry name" value="Phage tail proteins"/>
    <property type="match status" value="1"/>
</dbReference>
<evidence type="ECO:0000313" key="3">
    <source>
        <dbReference type="EMBL" id="HGH00041.1"/>
    </source>
</evidence>
<sequence length="331" mass="37763">MEKIREPLYEIIWAGKDVTRDVSPYLIELRYTDNLHGKSDEIELVFEDRDSRWKSLWMPKKGDVVSVKIGIAEESEKWLNCGSFTIDEIEFSGPPDTISVRGQSTYTTEPLKQKKTTAWENTSLKQICSSIAKRNNLKLNANIKPDIKFKRIDQKDETDLAFLKGICEKYGYNVKVEQEQLIVSKPEELEKAQAVSFIDRENSDIISFSFSTKTCDVYKACEIKYWDPEKKQEISHTEKADGVVSGNVLKLSERVENKQQAIQRAKSALKNKNKWECESNMTLSGNPYLTAGANVVIKGFGNLDGKYHIEEAQHSVSKSAGYQTSIKIRRV</sequence>
<protein>
    <recommendedName>
        <fullName evidence="2">YqbQ/XkdQ domain-containing protein</fullName>
    </recommendedName>
</protein>
<name>A0A7C4AK32_9BACT</name>
<gene>
    <name evidence="3" type="ORF">ENV75_06315</name>
</gene>
<feature type="coiled-coil region" evidence="1">
    <location>
        <begin position="248"/>
        <end position="278"/>
    </location>
</feature>
<dbReference type="PANTHER" id="PTHR35862:SF1">
    <property type="entry name" value="FELS-2 PROPHAGE PROTEIN"/>
    <property type="match status" value="1"/>
</dbReference>
<dbReference type="EMBL" id="DTHO01000067">
    <property type="protein sequence ID" value="HGH00041.1"/>
    <property type="molecule type" value="Genomic_DNA"/>
</dbReference>
<dbReference type="AlphaFoldDB" id="A0A7C4AK32"/>
<proteinExistence type="predicted"/>
<feature type="domain" description="YqbQ/XkdQ" evidence="2">
    <location>
        <begin position="111"/>
        <end position="319"/>
    </location>
</feature>
<dbReference type="InterPro" id="IPR056937">
    <property type="entry name" value="YqbQ/XkdQ"/>
</dbReference>
<evidence type="ECO:0000256" key="1">
    <source>
        <dbReference type="SAM" id="Coils"/>
    </source>
</evidence>
<reference evidence="3" key="1">
    <citation type="journal article" date="2020" name="mSystems">
        <title>Genome- and Community-Level Interaction Insights into Carbon Utilization and Element Cycling Functions of Hydrothermarchaeota in Hydrothermal Sediment.</title>
        <authorList>
            <person name="Zhou Z."/>
            <person name="Liu Y."/>
            <person name="Xu W."/>
            <person name="Pan J."/>
            <person name="Luo Z.H."/>
            <person name="Li M."/>
        </authorList>
    </citation>
    <scope>NUCLEOTIDE SEQUENCE [LARGE SCALE GENOMIC DNA]</scope>
    <source>
        <strain evidence="3">SpSt-788</strain>
    </source>
</reference>
<organism evidence="3">
    <name type="scientific">Thermodesulfovibrio aggregans</name>
    <dbReference type="NCBI Taxonomy" id="86166"/>
    <lineage>
        <taxon>Bacteria</taxon>
        <taxon>Pseudomonadati</taxon>
        <taxon>Nitrospirota</taxon>
        <taxon>Thermodesulfovibrionia</taxon>
        <taxon>Thermodesulfovibrionales</taxon>
        <taxon>Thermodesulfovibrionaceae</taxon>
        <taxon>Thermodesulfovibrio</taxon>
    </lineage>
</organism>
<evidence type="ECO:0000259" key="2">
    <source>
        <dbReference type="Pfam" id="PF24032"/>
    </source>
</evidence>
<comment type="caution">
    <text evidence="3">The sequence shown here is derived from an EMBL/GenBank/DDBJ whole genome shotgun (WGS) entry which is preliminary data.</text>
</comment>
<dbReference type="Pfam" id="PF24032">
    <property type="entry name" value="YQBQ"/>
    <property type="match status" value="1"/>
</dbReference>
<dbReference type="PANTHER" id="PTHR35862">
    <property type="entry name" value="FELS-2 PROPHAGE PROTEIN"/>
    <property type="match status" value="1"/>
</dbReference>
<keyword evidence="1" id="KW-0175">Coiled coil</keyword>